<dbReference type="PATRIC" id="fig|452.5.peg.2293"/>
<dbReference type="EMBL" id="LNYX01000030">
    <property type="protein sequence ID" value="KTD62234.1"/>
    <property type="molecule type" value="Genomic_DNA"/>
</dbReference>
<dbReference type="PANTHER" id="PTHR13696:SF99">
    <property type="entry name" value="COBYRINIC ACID AC-DIAMIDE SYNTHASE"/>
    <property type="match status" value="1"/>
</dbReference>
<evidence type="ECO:0000313" key="2">
    <source>
        <dbReference type="EMBL" id="KTD62234.1"/>
    </source>
</evidence>
<evidence type="ECO:0000313" key="3">
    <source>
        <dbReference type="Proteomes" id="UP000054877"/>
    </source>
</evidence>
<organism evidence="2 3">
    <name type="scientific">Legionella spiritensis</name>
    <dbReference type="NCBI Taxonomy" id="452"/>
    <lineage>
        <taxon>Bacteria</taxon>
        <taxon>Pseudomonadati</taxon>
        <taxon>Pseudomonadota</taxon>
        <taxon>Gammaproteobacteria</taxon>
        <taxon>Legionellales</taxon>
        <taxon>Legionellaceae</taxon>
        <taxon>Legionella</taxon>
    </lineage>
</organism>
<gene>
    <name evidence="2" type="primary">soj</name>
    <name evidence="2" type="ORF">Lspi_2084</name>
</gene>
<dbReference type="Gene3D" id="3.40.50.300">
    <property type="entry name" value="P-loop containing nucleotide triphosphate hydrolases"/>
    <property type="match status" value="1"/>
</dbReference>
<proteinExistence type="predicted"/>
<keyword evidence="3" id="KW-1185">Reference proteome</keyword>
<sequence>MGFVIAVSQAKGGSSKTTTCVNLAGALKEQGYKVVVADMDKDKPDAIRWSQQGDNHIDFIEELFDDKPMDRIEHLRKQYDFIILDTPPNYMPAAFKAIMLSDFVILPCSPSFLDQNNLTDAIAVPRMSQKPFRILGVKVKKRQRLSEQLVEELNKSGLAFKTMISSRTAILECAFEGKWIGDFDKNSNSHMEFLRLAEELRAFFSAQKSADPQKVNSNTPTRTADERI</sequence>
<reference evidence="2 3" key="1">
    <citation type="submission" date="2015-11" db="EMBL/GenBank/DDBJ databases">
        <title>Genomic analysis of 38 Legionella species identifies large and diverse effector repertoires.</title>
        <authorList>
            <person name="Burstein D."/>
            <person name="Amaro F."/>
            <person name="Zusman T."/>
            <person name="Lifshitz Z."/>
            <person name="Cohen O."/>
            <person name="Gilbert J.A."/>
            <person name="Pupko T."/>
            <person name="Shuman H.A."/>
            <person name="Segal G."/>
        </authorList>
    </citation>
    <scope>NUCLEOTIDE SEQUENCE [LARGE SCALE GENOMIC DNA]</scope>
    <source>
        <strain evidence="2 3">Mt.St.Helens-9</strain>
    </source>
</reference>
<accession>A0A0W0YZA4</accession>
<dbReference type="PANTHER" id="PTHR13696">
    <property type="entry name" value="P-LOOP CONTAINING NUCLEOSIDE TRIPHOSPHATE HYDROLASE"/>
    <property type="match status" value="1"/>
</dbReference>
<dbReference type="CDD" id="cd02042">
    <property type="entry name" value="ParAB_family"/>
    <property type="match status" value="1"/>
</dbReference>
<name>A0A0W0YZA4_LEGSP</name>
<dbReference type="GO" id="GO:0016787">
    <property type="term" value="F:hydrolase activity"/>
    <property type="evidence" value="ECO:0007669"/>
    <property type="project" value="UniProtKB-KW"/>
</dbReference>
<dbReference type="InterPro" id="IPR002586">
    <property type="entry name" value="CobQ/CobB/MinD/ParA_Nub-bd_dom"/>
</dbReference>
<dbReference type="RefSeq" id="WP_058483995.1">
    <property type="nucleotide sequence ID" value="NZ_CAAAII010000004.1"/>
</dbReference>
<keyword evidence="2" id="KW-0378">Hydrolase</keyword>
<dbReference type="AlphaFoldDB" id="A0A0W0YZA4"/>
<dbReference type="Proteomes" id="UP000054877">
    <property type="component" value="Unassembled WGS sequence"/>
</dbReference>
<comment type="caution">
    <text evidence="2">The sequence shown here is derived from an EMBL/GenBank/DDBJ whole genome shotgun (WGS) entry which is preliminary data.</text>
</comment>
<dbReference type="EC" id="3.6.-.-" evidence="2"/>
<dbReference type="Pfam" id="PF01656">
    <property type="entry name" value="CbiA"/>
    <property type="match status" value="1"/>
</dbReference>
<evidence type="ECO:0000259" key="1">
    <source>
        <dbReference type="Pfam" id="PF01656"/>
    </source>
</evidence>
<protein>
    <submittedName>
        <fullName evidence="2">Sporulation initiation inhibitor protein Soj</fullName>
        <ecNumber evidence="2">3.6.-.-</ecNumber>
    </submittedName>
</protein>
<dbReference type="OrthoDB" id="69313at2"/>
<feature type="domain" description="CobQ/CobB/MinD/ParA nucleotide binding" evidence="1">
    <location>
        <begin position="5"/>
        <end position="177"/>
    </location>
</feature>
<dbReference type="InterPro" id="IPR027417">
    <property type="entry name" value="P-loop_NTPase"/>
</dbReference>
<dbReference type="STRING" id="452.Lspi_2084"/>
<dbReference type="SUPFAM" id="SSF52540">
    <property type="entry name" value="P-loop containing nucleoside triphosphate hydrolases"/>
    <property type="match status" value="1"/>
</dbReference>
<dbReference type="PIRSF" id="PIRSF009320">
    <property type="entry name" value="Nuc_binding_HP_1000"/>
    <property type="match status" value="1"/>
</dbReference>
<dbReference type="InterPro" id="IPR050678">
    <property type="entry name" value="DNA_Partitioning_ATPase"/>
</dbReference>